<comment type="cofactor">
    <cofactor evidence="1">
        <name>pyridoxal 5'-phosphate</name>
        <dbReference type="ChEBI" id="CHEBI:597326"/>
    </cofactor>
</comment>
<reference evidence="11 12" key="1">
    <citation type="journal article" date="2013" name="Nat. Commun.">
        <title>The evolution and pathogenic mechanisms of the rice sheath blight pathogen.</title>
        <authorList>
            <person name="Zheng A."/>
            <person name="Lin R."/>
            <person name="Xu L."/>
            <person name="Qin P."/>
            <person name="Tang C."/>
            <person name="Ai P."/>
            <person name="Zhang D."/>
            <person name="Liu Y."/>
            <person name="Sun Z."/>
            <person name="Feng H."/>
            <person name="Wang Y."/>
            <person name="Chen Y."/>
            <person name="Liang X."/>
            <person name="Fu R."/>
            <person name="Li Q."/>
            <person name="Zhang J."/>
            <person name="Yu X."/>
            <person name="Xie Z."/>
            <person name="Ding L."/>
            <person name="Guan P."/>
            <person name="Tang J."/>
            <person name="Liang Y."/>
            <person name="Wang S."/>
            <person name="Deng Q."/>
            <person name="Li S."/>
            <person name="Zhu J."/>
            <person name="Wang L."/>
            <person name="Liu H."/>
            <person name="Li P."/>
        </authorList>
    </citation>
    <scope>NUCLEOTIDE SEQUENCE [LARGE SCALE GENOMIC DNA]</scope>
    <source>
        <strain evidence="12">AG-1 IA</strain>
    </source>
</reference>
<evidence type="ECO:0000256" key="4">
    <source>
        <dbReference type="ARBA" id="ARBA00022898"/>
    </source>
</evidence>
<dbReference type="InterPro" id="IPR015424">
    <property type="entry name" value="PyrdxlP-dep_Trfase"/>
</dbReference>
<dbReference type="InterPro" id="IPR015422">
    <property type="entry name" value="PyrdxlP-dep_Trfase_small"/>
</dbReference>
<name>L8WYV8_THACA</name>
<comment type="catalytic activity">
    <reaction evidence="6">
        <text>O-succinyl-L-homoserine + L-cysteine = L,L-cystathionine + succinate + H(+)</text>
        <dbReference type="Rhea" id="RHEA:20397"/>
        <dbReference type="ChEBI" id="CHEBI:15378"/>
        <dbReference type="ChEBI" id="CHEBI:30031"/>
        <dbReference type="ChEBI" id="CHEBI:35235"/>
        <dbReference type="ChEBI" id="CHEBI:57661"/>
        <dbReference type="ChEBI" id="CHEBI:58161"/>
        <dbReference type="EC" id="2.5.1.48"/>
    </reaction>
</comment>
<evidence type="ECO:0000256" key="3">
    <source>
        <dbReference type="ARBA" id="ARBA00022679"/>
    </source>
</evidence>
<evidence type="ECO:0000256" key="7">
    <source>
        <dbReference type="ARBA" id="ARBA00058439"/>
    </source>
</evidence>
<protein>
    <recommendedName>
        <fullName evidence="9">cystathionine gamma-synthase</fullName>
        <ecNumber evidence="9">2.5.1.48</ecNumber>
    </recommendedName>
    <alternativeName>
        <fullName evidence="10">O-succinylhomoserine (thiol)-lyase</fullName>
    </alternativeName>
</protein>
<dbReference type="STRING" id="983506.L8WYV8"/>
<dbReference type="AlphaFoldDB" id="L8WYV8"/>
<dbReference type="EC" id="2.5.1.48" evidence="9"/>
<dbReference type="FunFam" id="3.40.640.10:FF:000111">
    <property type="entry name" value="Cystathionine gamma-synthase"/>
    <property type="match status" value="1"/>
</dbReference>
<dbReference type="Gene3D" id="3.90.1150.10">
    <property type="entry name" value="Aspartate Aminotransferase, domain 1"/>
    <property type="match status" value="1"/>
</dbReference>
<evidence type="ECO:0000256" key="10">
    <source>
        <dbReference type="ARBA" id="ARBA00083849"/>
    </source>
</evidence>
<proteinExistence type="predicted"/>
<dbReference type="InterPro" id="IPR051750">
    <property type="entry name" value="Trans-sulfuration_enzymes"/>
</dbReference>
<keyword evidence="12" id="KW-1185">Reference proteome</keyword>
<dbReference type="GO" id="GO:0030170">
    <property type="term" value="F:pyridoxal phosphate binding"/>
    <property type="evidence" value="ECO:0007669"/>
    <property type="project" value="InterPro"/>
</dbReference>
<dbReference type="InterPro" id="IPR015421">
    <property type="entry name" value="PyrdxlP-dep_Trfase_major"/>
</dbReference>
<dbReference type="PANTHER" id="PTHR42699:SF1">
    <property type="entry name" value="CYSTATHIONINE GAMMA-SYNTHASE-RELATED"/>
    <property type="match status" value="1"/>
</dbReference>
<dbReference type="GO" id="GO:0003962">
    <property type="term" value="F:cystathionine gamma-synthase activity"/>
    <property type="evidence" value="ECO:0007669"/>
    <property type="project" value="UniProtKB-EC"/>
</dbReference>
<dbReference type="Gene3D" id="3.40.640.10">
    <property type="entry name" value="Type I PLP-dependent aspartate aminotransferase-like (Major domain)"/>
    <property type="match status" value="1"/>
</dbReference>
<keyword evidence="5" id="KW-0486">Methionine biosynthesis</keyword>
<organism evidence="11 12">
    <name type="scientific">Thanatephorus cucumeris (strain AG1-IA)</name>
    <name type="common">Rice sheath blight fungus</name>
    <name type="synonym">Rhizoctonia solani</name>
    <dbReference type="NCBI Taxonomy" id="983506"/>
    <lineage>
        <taxon>Eukaryota</taxon>
        <taxon>Fungi</taxon>
        <taxon>Dikarya</taxon>
        <taxon>Basidiomycota</taxon>
        <taxon>Agaricomycotina</taxon>
        <taxon>Agaricomycetes</taxon>
        <taxon>Cantharellales</taxon>
        <taxon>Ceratobasidiaceae</taxon>
        <taxon>Rhizoctonia</taxon>
        <taxon>Rhizoctonia solani AG-1</taxon>
    </lineage>
</organism>
<evidence type="ECO:0000256" key="1">
    <source>
        <dbReference type="ARBA" id="ARBA00001933"/>
    </source>
</evidence>
<dbReference type="HOGENOM" id="CLU_011302_1_0_1"/>
<dbReference type="Proteomes" id="UP000011668">
    <property type="component" value="Unassembled WGS sequence"/>
</dbReference>
<dbReference type="FunFam" id="3.90.1150.10:FF:000063">
    <property type="entry name" value="Probable cystathionine gamma-synthase"/>
    <property type="match status" value="1"/>
</dbReference>
<gene>
    <name evidence="11" type="ORF">AG1IA_02699</name>
</gene>
<evidence type="ECO:0000256" key="6">
    <source>
        <dbReference type="ARBA" id="ARBA00051441"/>
    </source>
</evidence>
<dbReference type="GO" id="GO:0009086">
    <property type="term" value="P:methionine biosynthetic process"/>
    <property type="evidence" value="ECO:0007669"/>
    <property type="project" value="UniProtKB-KW"/>
</dbReference>
<dbReference type="OMA" id="KVAKRCR"/>
<keyword evidence="3" id="KW-0808">Transferase</keyword>
<evidence type="ECO:0000256" key="8">
    <source>
        <dbReference type="ARBA" id="ARBA00060510"/>
    </source>
</evidence>
<dbReference type="EMBL" id="AFRT01000587">
    <property type="protein sequence ID" value="ELU43261.1"/>
    <property type="molecule type" value="Genomic_DNA"/>
</dbReference>
<keyword evidence="2" id="KW-0028">Amino-acid biosynthesis</keyword>
<dbReference type="PANTHER" id="PTHR42699">
    <property type="match status" value="1"/>
</dbReference>
<evidence type="ECO:0000256" key="5">
    <source>
        <dbReference type="ARBA" id="ARBA00023167"/>
    </source>
</evidence>
<dbReference type="GO" id="GO:0019346">
    <property type="term" value="P:transsulfuration"/>
    <property type="evidence" value="ECO:0007669"/>
    <property type="project" value="InterPro"/>
</dbReference>
<dbReference type="OrthoDB" id="10047078at2759"/>
<dbReference type="SUPFAM" id="SSF53383">
    <property type="entry name" value="PLP-dependent transferases"/>
    <property type="match status" value="1"/>
</dbReference>
<dbReference type="Pfam" id="PF01053">
    <property type="entry name" value="Cys_Met_Meta_PP"/>
    <property type="match status" value="1"/>
</dbReference>
<evidence type="ECO:0000313" key="11">
    <source>
        <dbReference type="EMBL" id="ELU43261.1"/>
    </source>
</evidence>
<evidence type="ECO:0000256" key="9">
    <source>
        <dbReference type="ARBA" id="ARBA00066530"/>
    </source>
</evidence>
<keyword evidence="4" id="KW-0663">Pyridoxal phosphate</keyword>
<comment type="caution">
    <text evidence="11">The sequence shown here is derived from an EMBL/GenBank/DDBJ whole genome shotgun (WGS) entry which is preliminary data.</text>
</comment>
<accession>L8WYV8</accession>
<sequence>MPTRSDVLGASIPNLPHAISVSLPTWDDNIGYEEGDKRVVDAMVNGYPRFFIHRDIQTLAGVCEKKFGNTGERCFLFPAAYIANACRQFIINRSPNPSSPVPVRLVQYFICPGEGTSQITSGGTPDKSNVDCVELHVVLFQEDAFSLGKQFWQHTGLGISSRLASAALDLLARNGERPALGAAPTAPSPAPKSQSFQRNKHYGTKVRLGQTSPPPPQHVQPLVAENVGSEHDAYIEERYGRNLPKANAALAKTALRRRIAGVLVNDSPSAPLSDQIPELGVSQRGIDVTENDVFLFPTGMAAIWTSHQLALASRPQQKSVCFGFPYTDTLKILQKWGPGCHFFGRGQDTDIDELSSILQGESILALYTEFPSNPLLRSANLPRLRELANKHDFLIVVDETVGSFVNVEVLPYADIVVSSLSKVFSGEVNVMGGSLVLNPKGKHYEALKSQLQHTYEDTYWGEDALFMERNSRDFIPRVHTINENTEALCEFLRNRSFSVSSPAPGTVIKEVYYPKWETRANYGTCRRTSSDNPYPSGFGGLFSVTFTTIAASRAFFDNLDCAKGPSLGTNFTLACPYTILAHYAELDWAEGYGVETGLVRVSVGLEGRDDLLNKFRVALEKAEEIRIRTDLPPSTLFLLQPMHFVLRSIFNPESPPGRRIHPIVNCGERPDGGLATREHPAQTFPFIHCLFLIIGLELNIALTGDDHPICVIIRQWQQPEVSLVFFWCRLHNAFTIQIPGTVYMGRRNPGGLDRFIPLT</sequence>
<dbReference type="InterPro" id="IPR000277">
    <property type="entry name" value="Cys/Met-Metab_PyrdxlP-dep_enz"/>
</dbReference>
<evidence type="ECO:0000256" key="2">
    <source>
        <dbReference type="ARBA" id="ARBA00022605"/>
    </source>
</evidence>
<comment type="function">
    <text evidence="7">Catalyzes the formation of L-cystathionine from O-succinyl-L-homoserine (OSHS) and L-cysteine, via a gamma-replacement reaction. In the absence of thiol, catalyzes gamma-elimination to form 2-oxobutanoate, succinate and ammonia.</text>
</comment>
<comment type="pathway">
    <text evidence="8">Amino-acid biosynthesis; L-methionine biosynthesis via de novo pathway; L-cystathionine from O-succinyl-L-homoserine: step 1/1.</text>
</comment>
<evidence type="ECO:0000313" key="12">
    <source>
        <dbReference type="Proteomes" id="UP000011668"/>
    </source>
</evidence>